<protein>
    <recommendedName>
        <fullName evidence="4">SH3b domain-containing protein</fullName>
    </recommendedName>
</protein>
<feature type="signal peptide" evidence="1">
    <location>
        <begin position="1"/>
        <end position="25"/>
    </location>
</feature>
<sequence length="128" mass="13610">MFTKFAGGAAAAVLASAVLFAPASAAQAQSAAPSCVSPPHGGNGEGSGTMRGDFNLKTAPYAHCGNVRLLTKSTLVYYQCLYRNAYGNYWWWVRVAGTSTYGWMANDNLRFISTDENGNGVNDAVNCR</sequence>
<dbReference type="EMBL" id="CP068985">
    <property type="protein sequence ID" value="QYC37654.1"/>
    <property type="molecule type" value="Genomic_DNA"/>
</dbReference>
<organism evidence="2 3">
    <name type="scientific">Nonomuraea coxensis DSM 45129</name>
    <dbReference type="NCBI Taxonomy" id="1122611"/>
    <lineage>
        <taxon>Bacteria</taxon>
        <taxon>Bacillati</taxon>
        <taxon>Actinomycetota</taxon>
        <taxon>Actinomycetes</taxon>
        <taxon>Streptosporangiales</taxon>
        <taxon>Streptosporangiaceae</taxon>
        <taxon>Nonomuraea</taxon>
    </lineage>
</organism>
<proteinExistence type="predicted"/>
<evidence type="ECO:0000313" key="2">
    <source>
        <dbReference type="EMBL" id="QYC37654.1"/>
    </source>
</evidence>
<keyword evidence="3" id="KW-1185">Reference proteome</keyword>
<feature type="chain" id="PRO_5046013067" description="SH3b domain-containing protein" evidence="1">
    <location>
        <begin position="26"/>
        <end position="128"/>
    </location>
</feature>
<dbReference type="Proteomes" id="UP000824681">
    <property type="component" value="Chromosome"/>
</dbReference>
<evidence type="ECO:0000256" key="1">
    <source>
        <dbReference type="SAM" id="SignalP"/>
    </source>
</evidence>
<gene>
    <name evidence="2" type="ORF">Nocox_00075</name>
</gene>
<name>A0ABX8TQW8_9ACTN</name>
<keyword evidence="1" id="KW-0732">Signal</keyword>
<evidence type="ECO:0008006" key="4">
    <source>
        <dbReference type="Google" id="ProtNLM"/>
    </source>
</evidence>
<dbReference type="RefSeq" id="WP_026215214.1">
    <property type="nucleotide sequence ID" value="NZ_CP068985.1"/>
</dbReference>
<accession>A0ABX8TQW8</accession>
<reference evidence="2 3" key="1">
    <citation type="journal article" date="2021" name="ACS Chem. Biol.">
        <title>Genomic-Led Discovery of a Novel Glycopeptide Antibiotic by Nonomuraea coxensis DSM 45129.</title>
        <authorList>
            <person name="Yushchuk O."/>
            <person name="Vior N.M."/>
            <person name="Andreo-Vidal A."/>
            <person name="Berini F."/>
            <person name="Ruckert C."/>
            <person name="Busche T."/>
            <person name="Binda E."/>
            <person name="Kalinowski J."/>
            <person name="Truman A.W."/>
            <person name="Marinelli F."/>
        </authorList>
    </citation>
    <scope>NUCLEOTIDE SEQUENCE [LARGE SCALE GENOMIC DNA]</scope>
    <source>
        <strain evidence="2 3">DSM 45129</strain>
    </source>
</reference>
<evidence type="ECO:0000313" key="3">
    <source>
        <dbReference type="Proteomes" id="UP000824681"/>
    </source>
</evidence>